<dbReference type="GO" id="GO:0046961">
    <property type="term" value="F:proton-transporting ATPase activity, rotational mechanism"/>
    <property type="evidence" value="ECO:0007669"/>
    <property type="project" value="InterPro"/>
</dbReference>
<dbReference type="InterPro" id="IPR044911">
    <property type="entry name" value="V-type_ATPase_csu/dsu_dom_3"/>
</dbReference>
<evidence type="ECO:0000313" key="5">
    <source>
        <dbReference type="Proteomes" id="UP000602260"/>
    </source>
</evidence>
<accession>A0A8J6J2J9</accession>
<dbReference type="Gene3D" id="1.10.132.50">
    <property type="entry name" value="ATP synthase (C/AC39) subunit, domain 3"/>
    <property type="match status" value="1"/>
</dbReference>
<reference evidence="4" key="1">
    <citation type="submission" date="2020-08" db="EMBL/GenBank/DDBJ databases">
        <title>Genome public.</title>
        <authorList>
            <person name="Liu C."/>
            <person name="Sun Q."/>
        </authorList>
    </citation>
    <scope>NUCLEOTIDE SEQUENCE</scope>
    <source>
        <strain evidence="4">BX5</strain>
    </source>
</reference>
<name>A0A8J6J2J9_9FIRM</name>
<comment type="similarity">
    <text evidence="1">Belongs to the V-ATPase V0D/AC39 subunit family.</text>
</comment>
<dbReference type="InterPro" id="IPR036079">
    <property type="entry name" value="ATPase_csu/dsu_sf"/>
</dbReference>
<sequence>MSHRKDTDYLSVSARVRAMENRLLTRDRMDRMIDAADDGEARKVLAECGYPEGGSLDQALAAARADVFRDMESAVPDRRLVEIFQLKYDYHNAKTLLKAAAMGRDPQPLLLPGGRYDPAELAEGWRREELRGCSPAFQTAMAQAKAVLEDSHDPQQADLILDRACYAEMELLARDLDSRFLQRYVRLLVDVANLRTAVRVHRMGREPEFLRQVLLPGGSVSEQSIAAARADALGELFAAGSLAQAAQLGAKLAHPGAGAMTDFERACDDAVTAYLASERRVPFGEEPVVGYLYAREAEFTAVRTIFAGRAAKLEGDVIRRRLRETYV</sequence>
<dbReference type="EMBL" id="JACOPN010000002">
    <property type="protein sequence ID" value="MBC5716451.1"/>
    <property type="molecule type" value="Genomic_DNA"/>
</dbReference>
<dbReference type="InterPro" id="IPR035067">
    <property type="entry name" value="V-type_ATPase_csu/dsu"/>
</dbReference>
<dbReference type="RefSeq" id="WP_147563009.1">
    <property type="nucleotide sequence ID" value="NZ_JACOPN010000002.1"/>
</dbReference>
<dbReference type="PANTHER" id="PTHR38682">
    <property type="entry name" value="V-TYPE ATP SYNTHASE SUBUNIT C"/>
    <property type="match status" value="1"/>
</dbReference>
<dbReference type="Pfam" id="PF01992">
    <property type="entry name" value="vATP-synt_AC39"/>
    <property type="match status" value="1"/>
</dbReference>
<dbReference type="InterPro" id="IPR050873">
    <property type="entry name" value="V-ATPase_V0D/AC39_subunit"/>
</dbReference>
<keyword evidence="2" id="KW-0813">Transport</keyword>
<comment type="caution">
    <text evidence="4">The sequence shown here is derived from an EMBL/GenBank/DDBJ whole genome shotgun (WGS) entry which is preliminary data.</text>
</comment>
<dbReference type="PANTHER" id="PTHR38682:SF1">
    <property type="entry name" value="V-TYPE ATP SYNTHASE SUBUNIT C"/>
    <property type="match status" value="1"/>
</dbReference>
<evidence type="ECO:0000256" key="1">
    <source>
        <dbReference type="ARBA" id="ARBA00006709"/>
    </source>
</evidence>
<dbReference type="SUPFAM" id="SSF103486">
    <property type="entry name" value="V-type ATP synthase subunit C"/>
    <property type="match status" value="1"/>
</dbReference>
<protein>
    <submittedName>
        <fullName evidence="4">V-type ATPase subunit</fullName>
    </submittedName>
</protein>
<proteinExistence type="inferred from homology"/>
<dbReference type="AlphaFoldDB" id="A0A8J6J2J9"/>
<evidence type="ECO:0000313" key="4">
    <source>
        <dbReference type="EMBL" id="MBC5716451.1"/>
    </source>
</evidence>
<evidence type="ECO:0000256" key="2">
    <source>
        <dbReference type="ARBA" id="ARBA00022448"/>
    </source>
</evidence>
<keyword evidence="5" id="KW-1185">Reference proteome</keyword>
<dbReference type="Proteomes" id="UP000602260">
    <property type="component" value="Unassembled WGS sequence"/>
</dbReference>
<gene>
    <name evidence="4" type="ORF">H8S55_03790</name>
</gene>
<organism evidence="4 5">
    <name type="scientific">Flintibacter faecis</name>
    <dbReference type="NCBI Taxonomy" id="2763047"/>
    <lineage>
        <taxon>Bacteria</taxon>
        <taxon>Bacillati</taxon>
        <taxon>Bacillota</taxon>
        <taxon>Clostridia</taxon>
        <taxon>Eubacteriales</taxon>
        <taxon>Flintibacter</taxon>
    </lineage>
</organism>
<keyword evidence="3" id="KW-0406">Ion transport</keyword>
<evidence type="ECO:0000256" key="3">
    <source>
        <dbReference type="ARBA" id="ARBA00023065"/>
    </source>
</evidence>
<dbReference type="InterPro" id="IPR002843">
    <property type="entry name" value="ATPase_V0-cplx_csu/dsu"/>
</dbReference>
<dbReference type="Gene3D" id="1.20.1690.10">
    <property type="entry name" value="V-type ATP synthase subunit C domain"/>
    <property type="match status" value="2"/>
</dbReference>